<name>A0A069RF72_PEPLI</name>
<accession>A0A069RF72</accession>
<evidence type="ECO:0000259" key="1">
    <source>
        <dbReference type="Pfam" id="PF00990"/>
    </source>
</evidence>
<dbReference type="EMBL" id="JJMM01000010">
    <property type="protein sequence ID" value="KDR95646.1"/>
    <property type="molecule type" value="Genomic_DNA"/>
</dbReference>
<dbReference type="Pfam" id="PF00990">
    <property type="entry name" value="GGDEF"/>
    <property type="match status" value="1"/>
</dbReference>
<dbReference type="SUPFAM" id="SSF55073">
    <property type="entry name" value="Nucleotide cyclase"/>
    <property type="match status" value="1"/>
</dbReference>
<dbReference type="Proteomes" id="UP000027946">
    <property type="component" value="Unassembled WGS sequence"/>
</dbReference>
<keyword evidence="3" id="KW-1185">Reference proteome</keyword>
<dbReference type="RefSeq" id="WP_038264045.1">
    <property type="nucleotide sequence ID" value="NZ_FSRH01000006.1"/>
</dbReference>
<dbReference type="AlphaFoldDB" id="A0A069RF72"/>
<dbReference type="Gene3D" id="3.30.70.270">
    <property type="match status" value="1"/>
</dbReference>
<protein>
    <recommendedName>
        <fullName evidence="1">GGDEF domain-containing protein</fullName>
    </recommendedName>
</protein>
<evidence type="ECO:0000313" key="2">
    <source>
        <dbReference type="EMBL" id="KDR95646.1"/>
    </source>
</evidence>
<feature type="domain" description="GGDEF" evidence="1">
    <location>
        <begin position="1"/>
        <end position="100"/>
    </location>
</feature>
<reference evidence="2 3" key="1">
    <citation type="submission" date="2014-03" db="EMBL/GenBank/DDBJ databases">
        <title>Genome sequence of Clostridium litorale W6, DSM 5388.</title>
        <authorList>
            <person name="Poehlein A."/>
            <person name="Jagirdar A."/>
            <person name="Khonsari B."/>
            <person name="Chibani C.M."/>
            <person name="Gutierrez Gutierrez D.A."/>
            <person name="Davydova E."/>
            <person name="Alghaithi H.S."/>
            <person name="Nair K.P."/>
            <person name="Dhamotharan K."/>
            <person name="Chandran L."/>
            <person name="G W."/>
            <person name="Daniel R."/>
        </authorList>
    </citation>
    <scope>NUCLEOTIDE SEQUENCE [LARGE SCALE GENOMIC DNA]</scope>
    <source>
        <strain evidence="2 3">W6</strain>
    </source>
</reference>
<sequence>MTGLSTRKYIIKKLNAKANDPNSGANMLLIKLENSGGIEAEHGEQVLDSIIKQYSRILKRLFSGKADLCHSGKGNFILLFNRMEDDIENIIKRHLDELAFFEFSLEGEHIQAHLFLTLAATTLGTLTKLFRT</sequence>
<gene>
    <name evidence="2" type="ORF">CLIT_10c03730</name>
</gene>
<organism evidence="2 3">
    <name type="scientific">Peptoclostridium litorale DSM 5388</name>
    <dbReference type="NCBI Taxonomy" id="1121324"/>
    <lineage>
        <taxon>Bacteria</taxon>
        <taxon>Bacillati</taxon>
        <taxon>Bacillota</taxon>
        <taxon>Clostridia</taxon>
        <taxon>Peptostreptococcales</taxon>
        <taxon>Peptoclostridiaceae</taxon>
        <taxon>Peptoclostridium</taxon>
    </lineage>
</organism>
<evidence type="ECO:0000313" key="3">
    <source>
        <dbReference type="Proteomes" id="UP000027946"/>
    </source>
</evidence>
<dbReference type="InterPro" id="IPR043128">
    <property type="entry name" value="Rev_trsase/Diguanyl_cyclase"/>
</dbReference>
<dbReference type="InterPro" id="IPR000160">
    <property type="entry name" value="GGDEF_dom"/>
</dbReference>
<dbReference type="InterPro" id="IPR029787">
    <property type="entry name" value="Nucleotide_cyclase"/>
</dbReference>
<proteinExistence type="predicted"/>
<comment type="caution">
    <text evidence="2">The sequence shown here is derived from an EMBL/GenBank/DDBJ whole genome shotgun (WGS) entry which is preliminary data.</text>
</comment>